<evidence type="ECO:0000259" key="1">
    <source>
        <dbReference type="Pfam" id="PF12705"/>
    </source>
</evidence>
<dbReference type="Pfam" id="PF12705">
    <property type="entry name" value="PDDEXK_1"/>
    <property type="match status" value="1"/>
</dbReference>
<dbReference type="InterPro" id="IPR038726">
    <property type="entry name" value="PDDEXK_AddAB-type"/>
</dbReference>
<dbReference type="EMBL" id="NIGF01000002">
    <property type="protein sequence ID" value="PQV65139.1"/>
    <property type="molecule type" value="Genomic_DNA"/>
</dbReference>
<feature type="domain" description="PD-(D/E)XK endonuclease-like" evidence="1">
    <location>
        <begin position="734"/>
        <end position="1032"/>
    </location>
</feature>
<dbReference type="RefSeq" id="WP_105482456.1">
    <property type="nucleotide sequence ID" value="NZ_NIGF01000002.1"/>
</dbReference>
<name>A0A2S8SWK4_9BACT</name>
<dbReference type="Proteomes" id="UP000237684">
    <property type="component" value="Unassembled WGS sequence"/>
</dbReference>
<keyword evidence="3" id="KW-1185">Reference proteome</keyword>
<sequence>MPADITLFLAPTASEARRAAWQFLGENRALEGQSALQNLLDPPLIFTDASGGRAWRELAREAISQTTLAPRLVRAEAFFARLHASISDKRALSGADRLWVLQSATRRAATKNEAASALQPEFLKQFAVQIAALRGANLERFPAAQNADEWNEWLRAYDARLHELGAFDFEAAPALFALSATRNQEFPRPRVLGIDGLLDPSPALQIGLDALLERVEIVAATLVCPGGVEDDAALQSALVFWKSRGAKIVHCGDFGCKTARLAAKILGAESEIEAPSHLFLTPAHTPQREMELIAAQIRCEIEAGARPGDFCLAFADLDSYQEDALCAFAQYGVPLDWPRARDLKTSPLVRALLRAAHSCHAPLNVHELHDLFGDGTLRLQSEEKVFDARRLRAAALAANHPELADLDAARISFERKRAQFTKNPRHDNEVLRARIEASILAGDLELVAVFETLRAPFCQACSASAWQNQLLELTDALTSHWLENETESEAATRAQANIARFKSAIEAVAERARGFADHRNDEGEKKSADEWLRWLEIEISQRAVEDAESQSGGVRAVSLSRFEFGARATFFCGLSERAWPISNSGGALGRELTPILGAHFASPLVRATHVLARAVGETAALYLSHAQNIAGKETPASPLLDDLKAAFPDAKWPRLEITKSRATRRDWLVESHHFLWNGGVFEEETRADWGAQLQTLFEMRAQRSEAALGIYDGVLGPRGRELMEARDARGGGARLSGSDLEFYARCPIRYFFERVLGLRHETRGDGDIDARESGTLVHEIARHFLLRWKTPLQGEDFEAALEVLCDVTTKECEKLPLRPILREAEWHRLLGADGRSGPLAKWLQLETGAGSGAWGREMRPITHSNVQLDGVSTGLEHRFEIEIGGHKLKGFIDRLDASANLEQIAVIDYKTGDLSSLPSWKNGDSGLHFQLAVYALAVRDRTAHLQEKPRLAMAYLSLRRAKIARGIGQEGTLGKGCVGGKMLGDASFEAWLDDARMRAIRIADLRGGGVFNISLQSRKDAKCDGCTSKTLCGRSDETQAARLEVHLGSPFVYAPALRDWDA</sequence>
<dbReference type="InterPro" id="IPR011604">
    <property type="entry name" value="PDDEXK-like_dom_sf"/>
</dbReference>
<comment type="caution">
    <text evidence="2">The sequence shown here is derived from an EMBL/GenBank/DDBJ whole genome shotgun (WGS) entry which is preliminary data.</text>
</comment>
<accession>A0A2S8SWK4</accession>
<evidence type="ECO:0000313" key="3">
    <source>
        <dbReference type="Proteomes" id="UP000237684"/>
    </source>
</evidence>
<dbReference type="Gene3D" id="3.90.320.10">
    <property type="match status" value="1"/>
</dbReference>
<dbReference type="AlphaFoldDB" id="A0A2S8SWK4"/>
<dbReference type="InParanoid" id="A0A2S8SWK4"/>
<organism evidence="2 3">
    <name type="scientific">Abditibacterium utsteinense</name>
    <dbReference type="NCBI Taxonomy" id="1960156"/>
    <lineage>
        <taxon>Bacteria</taxon>
        <taxon>Pseudomonadati</taxon>
        <taxon>Abditibacteriota</taxon>
        <taxon>Abditibacteriia</taxon>
        <taxon>Abditibacteriales</taxon>
        <taxon>Abditibacteriaceae</taxon>
        <taxon>Abditibacterium</taxon>
    </lineage>
</organism>
<reference evidence="2 3" key="1">
    <citation type="journal article" date="2018" name="Syst. Appl. Microbiol.">
        <title>Abditibacterium utsteinense sp. nov., the first cultivated member of candidate phylum FBP, isolated from ice-free Antarctic soil samples.</title>
        <authorList>
            <person name="Tahon G."/>
            <person name="Tytgat B."/>
            <person name="Lebbe L."/>
            <person name="Carlier A."/>
            <person name="Willems A."/>
        </authorList>
    </citation>
    <scope>NUCLEOTIDE SEQUENCE [LARGE SCALE GENOMIC DNA]</scope>
    <source>
        <strain evidence="2 3">LMG 29911</strain>
    </source>
</reference>
<dbReference type="OrthoDB" id="5487982at2"/>
<dbReference type="SUPFAM" id="SSF52540">
    <property type="entry name" value="P-loop containing nucleoside triphosphate hydrolases"/>
    <property type="match status" value="1"/>
</dbReference>
<evidence type="ECO:0000313" key="2">
    <source>
        <dbReference type="EMBL" id="PQV65139.1"/>
    </source>
</evidence>
<gene>
    <name evidence="2" type="ORF">B1R32_102146</name>
</gene>
<protein>
    <submittedName>
        <fullName evidence="2">PD-(D/E)XK nuclease superfamily protein</fullName>
    </submittedName>
</protein>
<proteinExistence type="predicted"/>
<dbReference type="InterPro" id="IPR027417">
    <property type="entry name" value="P-loop_NTPase"/>
</dbReference>